<comment type="caution">
    <text evidence="2">The sequence shown here is derived from an EMBL/GenBank/DDBJ whole genome shotgun (WGS) entry which is preliminary data.</text>
</comment>
<keyword evidence="1" id="KW-0812">Transmembrane</keyword>
<dbReference type="AlphaFoldDB" id="A0A8J7K984"/>
<dbReference type="Proteomes" id="UP000604481">
    <property type="component" value="Unassembled WGS sequence"/>
</dbReference>
<proteinExistence type="predicted"/>
<keyword evidence="3" id="KW-1185">Reference proteome</keyword>
<accession>A0A8J7K984</accession>
<evidence type="ECO:0000256" key="1">
    <source>
        <dbReference type="SAM" id="Phobius"/>
    </source>
</evidence>
<keyword evidence="1" id="KW-0472">Membrane</keyword>
<gene>
    <name evidence="2" type="ORF">INR99_16080</name>
</gene>
<organism evidence="2 3">
    <name type="scientific">Chitinilyticum piscinae</name>
    <dbReference type="NCBI Taxonomy" id="2866724"/>
    <lineage>
        <taxon>Bacteria</taxon>
        <taxon>Pseudomonadati</taxon>
        <taxon>Pseudomonadota</taxon>
        <taxon>Betaproteobacteria</taxon>
        <taxon>Neisseriales</taxon>
        <taxon>Chitinibacteraceae</taxon>
        <taxon>Chitinilyticum</taxon>
    </lineage>
</organism>
<dbReference type="RefSeq" id="WP_194117403.1">
    <property type="nucleotide sequence ID" value="NZ_JADFUA010000014.1"/>
</dbReference>
<sequence>MQQKAAIKSVSEFGSITSADARALHKNNFTQYMTSLAWAIIYLPISLWILSISANAFTNGWFDKSLLGHLSTRIGYIIQYLYATISYPWICLFENKDFASSMYETNQSPSLNWWFATTPWVSLNIFFIHKAYKHYICSNTHEVPGYLGEFPLHGYSEVDAEDGEVNWNLPACELILDPRTSCGEGRFIPPVFQVAWYLDYLAKKIPDPDGSKIEHEDYATLHLKKLVDRYIEKYPGIIAAAFRVAYIRDPHGDPRIDIDFPTLCKIFGGPQHESDTEYRKTWFKEILAVTYTPHPLRPNDDPFYRLFKFTATGRQTDQRLLSTRPWANGWIEVEGGDMFTYGTSPFCNTPWRIQRASATVVV</sequence>
<name>A0A8J7K984_9NEIS</name>
<protein>
    <submittedName>
        <fullName evidence="2">Uncharacterized protein</fullName>
    </submittedName>
</protein>
<feature type="transmembrane region" description="Helical" evidence="1">
    <location>
        <begin position="70"/>
        <end position="90"/>
    </location>
</feature>
<feature type="transmembrane region" description="Helical" evidence="1">
    <location>
        <begin position="36"/>
        <end position="58"/>
    </location>
</feature>
<keyword evidence="1" id="KW-1133">Transmembrane helix</keyword>
<evidence type="ECO:0000313" key="2">
    <source>
        <dbReference type="EMBL" id="MBE9610858.1"/>
    </source>
</evidence>
<evidence type="ECO:0000313" key="3">
    <source>
        <dbReference type="Proteomes" id="UP000604481"/>
    </source>
</evidence>
<dbReference type="EMBL" id="JADFUA010000014">
    <property type="protein sequence ID" value="MBE9610858.1"/>
    <property type="molecule type" value="Genomic_DNA"/>
</dbReference>
<reference evidence="2 3" key="1">
    <citation type="submission" date="2020-10" db="EMBL/GenBank/DDBJ databases">
        <title>The genome sequence of Chitinilyticum litopenaei 4Y14.</title>
        <authorList>
            <person name="Liu Y."/>
        </authorList>
    </citation>
    <scope>NUCLEOTIDE SEQUENCE [LARGE SCALE GENOMIC DNA]</scope>
    <source>
        <strain evidence="2 3">4Y14</strain>
    </source>
</reference>